<dbReference type="SUPFAM" id="SSF55550">
    <property type="entry name" value="SH2 domain"/>
    <property type="match status" value="1"/>
</dbReference>
<evidence type="ECO:0000256" key="1">
    <source>
        <dbReference type="ARBA" id="ARBA00022999"/>
    </source>
</evidence>
<dbReference type="GO" id="GO:0005737">
    <property type="term" value="C:cytoplasm"/>
    <property type="evidence" value="ECO:0007669"/>
    <property type="project" value="UniProtKB-ARBA"/>
</dbReference>
<feature type="compositionally biased region" description="Basic and acidic residues" evidence="3">
    <location>
        <begin position="95"/>
        <end position="118"/>
    </location>
</feature>
<evidence type="ECO:0000256" key="3">
    <source>
        <dbReference type="SAM" id="MobiDB-lite"/>
    </source>
</evidence>
<dbReference type="EMBL" id="CAJRST010011112">
    <property type="protein sequence ID" value="CAG5924652.1"/>
    <property type="molecule type" value="Genomic_DNA"/>
</dbReference>
<dbReference type="Pfam" id="PF00017">
    <property type="entry name" value="SH2"/>
    <property type="match status" value="1"/>
</dbReference>
<dbReference type="PANTHER" id="PTHR14098:SF17">
    <property type="entry name" value="B-CELL LINKER PROTEIN"/>
    <property type="match status" value="1"/>
</dbReference>
<dbReference type="PROSITE" id="PS50001">
    <property type="entry name" value="SH2"/>
    <property type="match status" value="1"/>
</dbReference>
<organism evidence="5 6">
    <name type="scientific">Menidia menidia</name>
    <name type="common">Atlantic silverside</name>
    <dbReference type="NCBI Taxonomy" id="238744"/>
    <lineage>
        <taxon>Eukaryota</taxon>
        <taxon>Metazoa</taxon>
        <taxon>Chordata</taxon>
        <taxon>Craniata</taxon>
        <taxon>Vertebrata</taxon>
        <taxon>Euteleostomi</taxon>
        <taxon>Actinopterygii</taxon>
        <taxon>Neopterygii</taxon>
        <taxon>Teleostei</taxon>
        <taxon>Neoteleostei</taxon>
        <taxon>Acanthomorphata</taxon>
        <taxon>Ovalentaria</taxon>
        <taxon>Atherinomorphae</taxon>
        <taxon>Atheriniformes</taxon>
        <taxon>Atherinopsidae</taxon>
        <taxon>Menidiinae</taxon>
        <taxon>Menidia</taxon>
    </lineage>
</organism>
<dbReference type="AlphaFoldDB" id="A0A8S4AZ39"/>
<feature type="compositionally biased region" description="Pro residues" evidence="3">
    <location>
        <begin position="82"/>
        <end position="94"/>
    </location>
</feature>
<feature type="compositionally biased region" description="Pro residues" evidence="3">
    <location>
        <begin position="169"/>
        <end position="179"/>
    </location>
</feature>
<dbReference type="SMART" id="SM00252">
    <property type="entry name" value="SH2"/>
    <property type="match status" value="1"/>
</dbReference>
<feature type="compositionally biased region" description="Acidic residues" evidence="3">
    <location>
        <begin position="139"/>
        <end position="159"/>
    </location>
</feature>
<dbReference type="PANTHER" id="PTHR14098">
    <property type="entry name" value="SH2 DOMAIN CONTAINING PROTEIN"/>
    <property type="match status" value="1"/>
</dbReference>
<sequence>MTMSFFGKLKNLHSGPPAPPRRTETNAGFEWPQDEFQDDEESDMYEVPPCERAPAKVPQRQVQENIYLERTSNPAIPQRQAAPPPPRPGKPSKPQPREESYPDSNNKKPPEIDRNEKPGRKKMPPPPVRPAPSPSPAVIEEDVYLDPNEENEDNEDLYLEPEAACSPAPRGPRMPPSPKTAPASIPMMKPPVPREKANSKFPVMTELKTALSVEERRTFPTKLPPPTVTRPQLPSNLKEAKSSPPSLPVTDTKPAGGMKLSKQTENEDKEWFAGDCSRKTAEDLLQRVNKDGAFLIRHSSAQSSRQPYTLAVLYQQKVYNIPIRFLEDIQGYALGKEGKNNEEIFTSLDDMISFHKNNQLLLIDSRSQAKHTAHLTHPVRP</sequence>
<dbReference type="OrthoDB" id="10044490at2759"/>
<dbReference type="GO" id="GO:0007169">
    <property type="term" value="P:cell surface receptor protein tyrosine kinase signaling pathway"/>
    <property type="evidence" value="ECO:0007669"/>
    <property type="project" value="TreeGrafter"/>
</dbReference>
<dbReference type="InterPro" id="IPR000980">
    <property type="entry name" value="SH2"/>
</dbReference>
<feature type="region of interest" description="Disordered" evidence="3">
    <location>
        <begin position="216"/>
        <end position="266"/>
    </location>
</feature>
<evidence type="ECO:0000313" key="6">
    <source>
        <dbReference type="Proteomes" id="UP000677803"/>
    </source>
</evidence>
<dbReference type="InterPro" id="IPR036860">
    <property type="entry name" value="SH2_dom_sf"/>
</dbReference>
<evidence type="ECO:0000313" key="5">
    <source>
        <dbReference type="EMBL" id="CAG5924652.1"/>
    </source>
</evidence>
<feature type="region of interest" description="Disordered" evidence="3">
    <location>
        <begin position="1"/>
        <end position="202"/>
    </location>
</feature>
<name>A0A8S4AZ39_9TELE</name>
<dbReference type="Proteomes" id="UP000677803">
    <property type="component" value="Unassembled WGS sequence"/>
</dbReference>
<comment type="caution">
    <text evidence="5">The sequence shown here is derived from an EMBL/GenBank/DDBJ whole genome shotgun (WGS) entry which is preliminary data.</text>
</comment>
<feature type="domain" description="SH2" evidence="4">
    <location>
        <begin position="271"/>
        <end position="379"/>
    </location>
</feature>
<proteinExistence type="predicted"/>
<dbReference type="PRINTS" id="PR00401">
    <property type="entry name" value="SH2DOMAIN"/>
</dbReference>
<feature type="compositionally biased region" description="Pro residues" evidence="3">
    <location>
        <begin position="124"/>
        <end position="135"/>
    </location>
</feature>
<evidence type="ECO:0000256" key="2">
    <source>
        <dbReference type="PROSITE-ProRule" id="PRU00191"/>
    </source>
</evidence>
<evidence type="ECO:0000259" key="4">
    <source>
        <dbReference type="PROSITE" id="PS50001"/>
    </source>
</evidence>
<protein>
    <submittedName>
        <fullName evidence="5">(Atlantic silverside) hypothetical protein</fullName>
    </submittedName>
</protein>
<feature type="compositionally biased region" description="Acidic residues" evidence="3">
    <location>
        <begin position="32"/>
        <end position="44"/>
    </location>
</feature>
<dbReference type="InterPro" id="IPR051751">
    <property type="entry name" value="Immunoreceptor_sig_adapters"/>
</dbReference>
<reference evidence="5" key="1">
    <citation type="submission" date="2021-05" db="EMBL/GenBank/DDBJ databases">
        <authorList>
            <person name="Tigano A."/>
        </authorList>
    </citation>
    <scope>NUCLEOTIDE SEQUENCE</scope>
</reference>
<dbReference type="GO" id="GO:0035556">
    <property type="term" value="P:intracellular signal transduction"/>
    <property type="evidence" value="ECO:0007669"/>
    <property type="project" value="TreeGrafter"/>
</dbReference>
<keyword evidence="6" id="KW-1185">Reference proteome</keyword>
<gene>
    <name evidence="5" type="ORF">MMEN_LOCUS10835</name>
</gene>
<accession>A0A8S4AZ39</accession>
<keyword evidence="1 2" id="KW-0727">SH2 domain</keyword>
<dbReference type="Gene3D" id="3.30.505.10">
    <property type="entry name" value="SH2 domain"/>
    <property type="match status" value="1"/>
</dbReference>
<dbReference type="FunFam" id="3.30.505.10:FF:000016">
    <property type="entry name" value="B-cell linker protein isoform 2"/>
    <property type="match status" value="1"/>
</dbReference>